<dbReference type="EMBL" id="CU633438">
    <property type="protein sequence ID" value="CAP59924.1"/>
    <property type="molecule type" value="Genomic_DNA"/>
</dbReference>
<dbReference type="Pfam" id="PF04718">
    <property type="entry name" value="ATP-synt_G"/>
    <property type="match status" value="1"/>
</dbReference>
<keyword evidence="3" id="KW-0813">Transport</keyword>
<protein>
    <submittedName>
        <fullName evidence="10">Podospora anserina S mat+ genomic DNA chromosome 1, supercontig 1</fullName>
    </submittedName>
</protein>
<evidence type="ECO:0000256" key="9">
    <source>
        <dbReference type="ARBA" id="ARBA00023310"/>
    </source>
</evidence>
<proteinExistence type="inferred from homology"/>
<dbReference type="GO" id="GO:0015078">
    <property type="term" value="F:proton transmembrane transporter activity"/>
    <property type="evidence" value="ECO:0007669"/>
    <property type="project" value="InterPro"/>
</dbReference>
<dbReference type="HOGENOM" id="CLU_874593_0_0_1"/>
<gene>
    <name evidence="10" type="ORF">PODANS_1_2480</name>
</gene>
<evidence type="ECO:0000256" key="4">
    <source>
        <dbReference type="ARBA" id="ARBA00022547"/>
    </source>
</evidence>
<keyword evidence="4" id="KW-0138">CF(0)</keyword>
<dbReference type="RefSeq" id="XP_001912443.1">
    <property type="nucleotide sequence ID" value="XM_001912408.1"/>
</dbReference>
<evidence type="ECO:0000256" key="1">
    <source>
        <dbReference type="ARBA" id="ARBA00004325"/>
    </source>
</evidence>
<evidence type="ECO:0000256" key="3">
    <source>
        <dbReference type="ARBA" id="ARBA00022448"/>
    </source>
</evidence>
<dbReference type="GO" id="GO:0031966">
    <property type="term" value="C:mitochondrial membrane"/>
    <property type="evidence" value="ECO:0007669"/>
    <property type="project" value="UniProtKB-SubCell"/>
</dbReference>
<accession>B2AA13</accession>
<dbReference type="AlphaFoldDB" id="B2AA13"/>
<evidence type="ECO:0000256" key="6">
    <source>
        <dbReference type="ARBA" id="ARBA00023065"/>
    </source>
</evidence>
<organism evidence="10">
    <name type="scientific">Podospora anserina (strain S / ATCC MYA-4624 / DSM 980 / FGSC 10383)</name>
    <name type="common">Pleurage anserina</name>
    <dbReference type="NCBI Taxonomy" id="515849"/>
    <lineage>
        <taxon>Eukaryota</taxon>
        <taxon>Fungi</taxon>
        <taxon>Dikarya</taxon>
        <taxon>Ascomycota</taxon>
        <taxon>Pezizomycotina</taxon>
        <taxon>Sordariomycetes</taxon>
        <taxon>Sordariomycetidae</taxon>
        <taxon>Sordariales</taxon>
        <taxon>Podosporaceae</taxon>
        <taxon>Podospora</taxon>
        <taxon>Podospora anserina</taxon>
    </lineage>
</organism>
<keyword evidence="7" id="KW-0496">Mitochondrion</keyword>
<dbReference type="InterPro" id="IPR006808">
    <property type="entry name" value="ATP_synth_F0_gsu_mt"/>
</dbReference>
<dbReference type="OrthoDB" id="437at2759"/>
<dbReference type="KEGG" id="pan:PODANSg09491"/>
<reference evidence="10" key="1">
    <citation type="journal article" date="2008" name="Genome Biol.">
        <title>The genome sequence of the model ascomycete fungus Podospora anserina.</title>
        <authorList>
            <person name="Espagne E."/>
            <person name="Lespinet O."/>
            <person name="Malagnac F."/>
            <person name="Da Silva C."/>
            <person name="Jaillon O."/>
            <person name="Porcel B.M."/>
            <person name="Couloux A."/>
            <person name="Aury J.-M."/>
            <person name="Segurens B."/>
            <person name="Poulain J."/>
            <person name="Anthouard V."/>
            <person name="Grossetete S."/>
            <person name="Khalili H."/>
            <person name="Coppin E."/>
            <person name="Dequard-Chablat M."/>
            <person name="Picard M."/>
            <person name="Contamine V."/>
            <person name="Arnaise S."/>
            <person name="Bourdais A."/>
            <person name="Berteaux-Lecellier V."/>
            <person name="Gautheret D."/>
            <person name="de Vries R.P."/>
            <person name="Battaglia E."/>
            <person name="Coutinho P.M."/>
            <person name="Danchin E.G.J."/>
            <person name="Henrissat B."/>
            <person name="El Khoury R."/>
            <person name="Sainsard-Chanet A."/>
            <person name="Boivin A."/>
            <person name="Pinan-Lucarre B."/>
            <person name="Sellem C.H."/>
            <person name="Debuchy R."/>
            <person name="Wincker P."/>
            <person name="Weissenbach J."/>
            <person name="Silar P."/>
        </authorList>
    </citation>
    <scope>NUCLEOTIDE SEQUENCE [LARGE SCALE GENOMIC DNA]</scope>
    <source>
        <strain evidence="10">S mat+</strain>
    </source>
</reference>
<dbReference type="VEuPathDB" id="FungiDB:PODANS_1_2480"/>
<keyword evidence="8" id="KW-0472">Membrane</keyword>
<comment type="subcellular location">
    <subcellularLocation>
        <location evidence="1">Mitochondrion membrane</location>
    </subcellularLocation>
</comment>
<evidence type="ECO:0000256" key="5">
    <source>
        <dbReference type="ARBA" id="ARBA00022781"/>
    </source>
</evidence>
<name>B2AA13_PODAN</name>
<sequence>MFRSFPFFSIRGPHFIPSCAISSFVRWKPPQQTTKTHPASTAGTTHNHSEPGFFTTFIRPPSNPSLPPIGPPSIPRAVVHSHRSAEPPDTRIDLLFHILSPHKMSFALLSRRSALTMGRQMVRFESSATQKAAETAKQTATKAQAQAAELSAKAQEGLSRVTAAAGPAITNAAKNVSGALGKVGGPTGRLVAFVESKTPALVYYTKVGIEVAKIVFRGQSMSPPSVSTFQTYFQNLWKQLQTPGPFFSQLAKSLNPQQVRNLSRTQVAAGGVLVAELLGFFTVGEMIGRLKIVGYHGGQKADAHH</sequence>
<dbReference type="GO" id="GO:0045259">
    <property type="term" value="C:proton-transporting ATP synthase complex"/>
    <property type="evidence" value="ECO:0007669"/>
    <property type="project" value="UniProtKB-KW"/>
</dbReference>
<evidence type="ECO:0000313" key="10">
    <source>
        <dbReference type="EMBL" id="CAP59924.1"/>
    </source>
</evidence>
<evidence type="ECO:0000256" key="7">
    <source>
        <dbReference type="ARBA" id="ARBA00023128"/>
    </source>
</evidence>
<dbReference type="GO" id="GO:0015986">
    <property type="term" value="P:proton motive force-driven ATP synthesis"/>
    <property type="evidence" value="ECO:0007669"/>
    <property type="project" value="InterPro"/>
</dbReference>
<evidence type="ECO:0000256" key="2">
    <source>
        <dbReference type="ARBA" id="ARBA00005699"/>
    </source>
</evidence>
<reference evidence="10" key="2">
    <citation type="submission" date="2008-07" db="EMBL/GenBank/DDBJ databases">
        <authorList>
            <person name="Genoscope - CEA"/>
        </authorList>
    </citation>
    <scope>NUCLEOTIDE SEQUENCE</scope>
    <source>
        <strain evidence="10">S mat+</strain>
    </source>
</reference>
<evidence type="ECO:0000256" key="8">
    <source>
        <dbReference type="ARBA" id="ARBA00023136"/>
    </source>
</evidence>
<comment type="similarity">
    <text evidence="2">Belongs to the ATPase g subunit family.</text>
</comment>
<keyword evidence="6" id="KW-0406">Ion transport</keyword>
<keyword evidence="9" id="KW-0066">ATP synthesis</keyword>
<dbReference type="PANTHER" id="PTHR12386">
    <property type="entry name" value="ATP SYNTHASE SUBUNIT"/>
    <property type="match status" value="1"/>
</dbReference>
<dbReference type="GeneID" id="6196721"/>
<keyword evidence="5" id="KW-0375">Hydrogen ion transport</keyword>